<dbReference type="Pfam" id="PF01497">
    <property type="entry name" value="Peripla_BP_2"/>
    <property type="match status" value="1"/>
</dbReference>
<name>A0A265E7E8_9STAP</name>
<dbReference type="Proteomes" id="UP000216682">
    <property type="component" value="Unassembled WGS sequence"/>
</dbReference>
<dbReference type="InterPro" id="IPR050902">
    <property type="entry name" value="ABC_Transporter_SBP"/>
</dbReference>
<dbReference type="EMBL" id="NPEZ01000002">
    <property type="protein sequence ID" value="OZT77425.1"/>
    <property type="molecule type" value="Genomic_DNA"/>
</dbReference>
<comment type="caution">
    <text evidence="3">The sequence shown here is derived from an EMBL/GenBank/DDBJ whole genome shotgun (WGS) entry which is preliminary data.</text>
</comment>
<dbReference type="PROSITE" id="PS50983">
    <property type="entry name" value="FE_B12_PBP"/>
    <property type="match status" value="1"/>
</dbReference>
<protein>
    <recommendedName>
        <fullName evidence="2">Fe/B12 periplasmic-binding domain-containing protein</fullName>
    </recommendedName>
</protein>
<organism evidence="3 4">
    <name type="scientific">Salinicoccus roseus</name>
    <dbReference type="NCBI Taxonomy" id="45670"/>
    <lineage>
        <taxon>Bacteria</taxon>
        <taxon>Bacillati</taxon>
        <taxon>Bacillota</taxon>
        <taxon>Bacilli</taxon>
        <taxon>Bacillales</taxon>
        <taxon>Staphylococcaceae</taxon>
        <taxon>Salinicoccus</taxon>
    </lineage>
</organism>
<evidence type="ECO:0000313" key="3">
    <source>
        <dbReference type="EMBL" id="OZT77425.1"/>
    </source>
</evidence>
<dbReference type="RefSeq" id="WP_094906161.1">
    <property type="nucleotide sequence ID" value="NZ_NPEZ01000002.1"/>
</dbReference>
<dbReference type="AlphaFoldDB" id="A0A265E7E8"/>
<dbReference type="SUPFAM" id="SSF53807">
    <property type="entry name" value="Helical backbone' metal receptor"/>
    <property type="match status" value="1"/>
</dbReference>
<dbReference type="GO" id="GO:0071281">
    <property type="term" value="P:cellular response to iron ion"/>
    <property type="evidence" value="ECO:0007669"/>
    <property type="project" value="TreeGrafter"/>
</dbReference>
<evidence type="ECO:0000313" key="4">
    <source>
        <dbReference type="Proteomes" id="UP000216682"/>
    </source>
</evidence>
<dbReference type="InterPro" id="IPR002491">
    <property type="entry name" value="ABC_transptr_periplasmic_BD"/>
</dbReference>
<proteinExistence type="inferred from homology"/>
<dbReference type="PANTHER" id="PTHR30535:SF34">
    <property type="entry name" value="MOLYBDATE-BINDING PROTEIN MOLA"/>
    <property type="match status" value="1"/>
</dbReference>
<reference evidence="3 4" key="1">
    <citation type="submission" date="2017-07" db="EMBL/GenBank/DDBJ databases">
        <title>Shotgun whole genome sequences of three halophilic bacterial isolates.</title>
        <authorList>
            <person name="Pozzo T."/>
            <person name="Higdon S.M."/>
            <person name="Quillaguaman J."/>
        </authorList>
    </citation>
    <scope>NUCLEOTIDE SEQUENCE [LARGE SCALE GENOMIC DNA]</scope>
    <source>
        <strain evidence="3 4">BU-1</strain>
    </source>
</reference>
<evidence type="ECO:0000259" key="2">
    <source>
        <dbReference type="PROSITE" id="PS50983"/>
    </source>
</evidence>
<dbReference type="PROSITE" id="PS51257">
    <property type="entry name" value="PROKAR_LIPOPROTEIN"/>
    <property type="match status" value="1"/>
</dbReference>
<sequence length="303" mass="33263">MTKEVADMDNRLSVVLLIFIITLAGCTSAGDGVDEVGPEETPLEGRRIVSLMPSNTEIIAELGLGTNLVAVTTEVSHPESVVENDEIVKMDVFELDEEQLIALEPTHILGHESSVSQYAETLDRVSETTGAEVLIVNEERSIEDIYASIRDIGEFLGERTAAEWLIEDIERDINVQNNIFEDRSDSYEVFIHISDQPELYTAGSGTFIEDALAEIYIDNAFGDLEGYPNVSPEDVIERDPDKLVSIMGLEDAELSESIGGMPGFSELKISQPENQCNISPDLLARPGPRIAEGLRAVGRCVYD</sequence>
<accession>A0A265E7E8</accession>
<dbReference type="Gene3D" id="3.40.50.1980">
    <property type="entry name" value="Nitrogenase molybdenum iron protein domain"/>
    <property type="match status" value="2"/>
</dbReference>
<gene>
    <name evidence="3" type="ORF">CFN03_05650</name>
</gene>
<evidence type="ECO:0000256" key="1">
    <source>
        <dbReference type="ARBA" id="ARBA00008814"/>
    </source>
</evidence>
<dbReference type="PANTHER" id="PTHR30535">
    <property type="entry name" value="VITAMIN B12-BINDING PROTEIN"/>
    <property type="match status" value="1"/>
</dbReference>
<feature type="domain" description="Fe/B12 periplasmic-binding" evidence="2">
    <location>
        <begin position="47"/>
        <end position="303"/>
    </location>
</feature>
<comment type="similarity">
    <text evidence="1">Belongs to the bacterial solute-binding protein 8 family.</text>
</comment>